<reference evidence="2" key="1">
    <citation type="submission" date="2023-07" db="EMBL/GenBank/DDBJ databases">
        <title>Conexibacter stalactiti sp. nov., isolated from stalactites in a lava cave and emended description of the genus Conexibacter.</title>
        <authorList>
            <person name="Lee S.D."/>
        </authorList>
    </citation>
    <scope>NUCLEOTIDE SEQUENCE [LARGE SCALE GENOMIC DNA]</scope>
    <source>
        <strain evidence="2">KCTC 39840</strain>
    </source>
</reference>
<gene>
    <name evidence="1" type="ORF">R7226_30950</name>
</gene>
<feature type="non-terminal residue" evidence="1">
    <location>
        <position position="81"/>
    </location>
</feature>
<dbReference type="InterPro" id="IPR016162">
    <property type="entry name" value="Ald_DH_N"/>
</dbReference>
<dbReference type="Gene3D" id="3.40.605.10">
    <property type="entry name" value="Aldehyde Dehydrogenase, Chain A, domain 1"/>
    <property type="match status" value="1"/>
</dbReference>
<proteinExistence type="predicted"/>
<comment type="caution">
    <text evidence="1">The sequence shown here is derived from an EMBL/GenBank/DDBJ whole genome shotgun (WGS) entry which is preliminary data.</text>
</comment>
<sequence>MSFCNEPLLELRRAPQRERLTAALAALDATLPWEVPVIVGGERRAPGAEALASVDPGAPEWVVARAAVAREAEVEQAVARA</sequence>
<dbReference type="Proteomes" id="UP001284601">
    <property type="component" value="Unassembled WGS sequence"/>
</dbReference>
<dbReference type="EMBL" id="JAWSTH010000188">
    <property type="protein sequence ID" value="MDW5598817.1"/>
    <property type="molecule type" value="Genomic_DNA"/>
</dbReference>
<accession>A0ABU4HZQ8</accession>
<name>A0ABU4HZQ8_9ACTN</name>
<organism evidence="1 2">
    <name type="scientific">Conexibacter stalactiti</name>
    <dbReference type="NCBI Taxonomy" id="1940611"/>
    <lineage>
        <taxon>Bacteria</taxon>
        <taxon>Bacillati</taxon>
        <taxon>Actinomycetota</taxon>
        <taxon>Thermoleophilia</taxon>
        <taxon>Solirubrobacterales</taxon>
        <taxon>Conexibacteraceae</taxon>
        <taxon>Conexibacter</taxon>
    </lineage>
</organism>
<evidence type="ECO:0000313" key="2">
    <source>
        <dbReference type="Proteomes" id="UP001284601"/>
    </source>
</evidence>
<keyword evidence="2" id="KW-1185">Reference proteome</keyword>
<protein>
    <submittedName>
        <fullName evidence="1">Uncharacterized protein</fullName>
    </submittedName>
</protein>
<evidence type="ECO:0000313" key="1">
    <source>
        <dbReference type="EMBL" id="MDW5598817.1"/>
    </source>
</evidence>